<dbReference type="Proteomes" id="UP001418444">
    <property type="component" value="Unassembled WGS sequence"/>
</dbReference>
<feature type="domain" description="Fe/B12 periplasmic-binding" evidence="2">
    <location>
        <begin position="61"/>
        <end position="336"/>
    </location>
</feature>
<name>A0ABP7NWT0_9ACTN</name>
<dbReference type="EMBL" id="BAAAZW010000003">
    <property type="protein sequence ID" value="GAA3955742.1"/>
    <property type="molecule type" value="Genomic_DNA"/>
</dbReference>
<evidence type="ECO:0000259" key="2">
    <source>
        <dbReference type="PROSITE" id="PS50983"/>
    </source>
</evidence>
<protein>
    <submittedName>
        <fullName evidence="3">ABC transporter substrate-binding protein</fullName>
    </submittedName>
</protein>
<dbReference type="PROSITE" id="PS51257">
    <property type="entry name" value="PROKAR_LIPOPROTEIN"/>
    <property type="match status" value="1"/>
</dbReference>
<comment type="similarity">
    <text evidence="1">Belongs to the bacterial solute-binding protein 8 family.</text>
</comment>
<reference evidence="4" key="1">
    <citation type="journal article" date="2019" name="Int. J. Syst. Evol. Microbiol.">
        <title>The Global Catalogue of Microorganisms (GCM) 10K type strain sequencing project: providing services to taxonomists for standard genome sequencing and annotation.</title>
        <authorList>
            <consortium name="The Broad Institute Genomics Platform"/>
            <consortium name="The Broad Institute Genome Sequencing Center for Infectious Disease"/>
            <person name="Wu L."/>
            <person name="Ma J."/>
        </authorList>
    </citation>
    <scope>NUCLEOTIDE SEQUENCE [LARGE SCALE GENOMIC DNA]</scope>
    <source>
        <strain evidence="4">JCM 16923</strain>
    </source>
</reference>
<keyword evidence="4" id="KW-1185">Reference proteome</keyword>
<dbReference type="PROSITE" id="PS50983">
    <property type="entry name" value="FE_B12_PBP"/>
    <property type="match status" value="1"/>
</dbReference>
<evidence type="ECO:0000313" key="3">
    <source>
        <dbReference type="EMBL" id="GAA3955742.1"/>
    </source>
</evidence>
<accession>A0ABP7NWT0</accession>
<evidence type="ECO:0000256" key="1">
    <source>
        <dbReference type="ARBA" id="ARBA00008814"/>
    </source>
</evidence>
<dbReference type="InterPro" id="IPR050902">
    <property type="entry name" value="ABC_Transporter_SBP"/>
</dbReference>
<comment type="caution">
    <text evidence="3">The sequence shown here is derived from an EMBL/GenBank/DDBJ whole genome shotgun (WGS) entry which is preliminary data.</text>
</comment>
<dbReference type="PANTHER" id="PTHR30535:SF33">
    <property type="entry name" value="PERIPLASMIC BINDING PROTEIN"/>
    <property type="match status" value="1"/>
</dbReference>
<proteinExistence type="inferred from homology"/>
<dbReference type="Gene3D" id="3.40.50.1980">
    <property type="entry name" value="Nitrogenase molybdenum iron protein domain"/>
    <property type="match status" value="2"/>
</dbReference>
<evidence type="ECO:0000313" key="4">
    <source>
        <dbReference type="Proteomes" id="UP001418444"/>
    </source>
</evidence>
<dbReference type="Pfam" id="PF01497">
    <property type="entry name" value="Peripla_BP_2"/>
    <property type="match status" value="1"/>
</dbReference>
<dbReference type="RefSeq" id="WP_344781841.1">
    <property type="nucleotide sequence ID" value="NZ_BAAAZW010000003.1"/>
</dbReference>
<dbReference type="InterPro" id="IPR002491">
    <property type="entry name" value="ABC_transptr_periplasmic_BD"/>
</dbReference>
<gene>
    <name evidence="3" type="ORF">GCM10022231_13010</name>
</gene>
<organism evidence="3 4">
    <name type="scientific">Gordonia caeni</name>
    <dbReference type="NCBI Taxonomy" id="1007097"/>
    <lineage>
        <taxon>Bacteria</taxon>
        <taxon>Bacillati</taxon>
        <taxon>Actinomycetota</taxon>
        <taxon>Actinomycetes</taxon>
        <taxon>Mycobacteriales</taxon>
        <taxon>Gordoniaceae</taxon>
        <taxon>Gordonia</taxon>
    </lineage>
</organism>
<dbReference type="PANTHER" id="PTHR30535">
    <property type="entry name" value="VITAMIN B12-BINDING PROTEIN"/>
    <property type="match status" value="1"/>
</dbReference>
<dbReference type="SUPFAM" id="SSF53807">
    <property type="entry name" value="Helical backbone' metal receptor"/>
    <property type="match status" value="1"/>
</dbReference>
<sequence>MKNIQRRTTSIVRPLVILLALLPAIVLAGCSIPDRPDEAATSIELVDDAGRTVELSGPLTKVVVANRYNVELIRAMGSIDTVASVDTNTAQDRAYWPQFDPDEVIGKGQSDLNLEKIIELAPQALILPRNGSVDEYAAKLEPAGIKVVTVTGWDNAELPKQMDILGRALGNEDGAQKVTDMFTSVSQQITDAVGDQPRKSVYWEYGDPFTTAVPGTSNDGWHQMVVLAGGTNIFADADPAGAAVDPEAVLAANPDLIVKTTSGGALKNTGVYTPPAAGDFDAIGAEMTSRPGWTGLDAVRNGNVHFLTGFAGGGLGKVVGSAYVAKWLYPEHTADLDPDQVFADWMKLQDMAPVDGHVHTLPAMR</sequence>